<feature type="transmembrane region" description="Helical" evidence="1">
    <location>
        <begin position="55"/>
        <end position="72"/>
    </location>
</feature>
<feature type="transmembrane region" description="Helical" evidence="1">
    <location>
        <begin position="113"/>
        <end position="132"/>
    </location>
</feature>
<keyword evidence="1" id="KW-0812">Transmembrane</keyword>
<keyword evidence="1" id="KW-0472">Membrane</keyword>
<dbReference type="Proteomes" id="UP001239445">
    <property type="component" value="Unassembled WGS sequence"/>
</dbReference>
<sequence length="181" mass="20676">MAMQRSRLRNKDDFPAGLDERLRIQASAVLGDLRSLRDEVSVLVKTAEGHRWRRFLVGGFIATFIPAVRAIFRRPASSSKDRGTDPALGMAANDTEYAFRRSKSLISRILGSVHRPGLATLAFFVFAVLYVFQNEVTLRVARTIGRRLKKLSAKVERGDEEVSEEDVKLLQNWRWRILMWS</sequence>
<dbReference type="EMBL" id="MU839828">
    <property type="protein sequence ID" value="KAK1759196.1"/>
    <property type="molecule type" value="Genomic_DNA"/>
</dbReference>
<proteinExistence type="predicted"/>
<evidence type="ECO:0000313" key="2">
    <source>
        <dbReference type="EMBL" id="KAK1759196.1"/>
    </source>
</evidence>
<gene>
    <name evidence="2" type="ORF">QBC47DRAFT_371260</name>
</gene>
<dbReference type="AlphaFoldDB" id="A0AAJ0BJ75"/>
<evidence type="ECO:0000256" key="1">
    <source>
        <dbReference type="SAM" id="Phobius"/>
    </source>
</evidence>
<evidence type="ECO:0000313" key="3">
    <source>
        <dbReference type="Proteomes" id="UP001239445"/>
    </source>
</evidence>
<reference evidence="2" key="1">
    <citation type="submission" date="2023-06" db="EMBL/GenBank/DDBJ databases">
        <title>Genome-scale phylogeny and comparative genomics of the fungal order Sordariales.</title>
        <authorList>
            <consortium name="Lawrence Berkeley National Laboratory"/>
            <person name="Hensen N."/>
            <person name="Bonometti L."/>
            <person name="Westerberg I."/>
            <person name="Brannstrom I.O."/>
            <person name="Guillou S."/>
            <person name="Cros-Aarteil S."/>
            <person name="Calhoun S."/>
            <person name="Haridas S."/>
            <person name="Kuo A."/>
            <person name="Mondo S."/>
            <person name="Pangilinan J."/>
            <person name="Riley R."/>
            <person name="Labutti K."/>
            <person name="Andreopoulos B."/>
            <person name="Lipzen A."/>
            <person name="Chen C."/>
            <person name="Yanf M."/>
            <person name="Daum C."/>
            <person name="Ng V."/>
            <person name="Clum A."/>
            <person name="Steindorff A."/>
            <person name="Ohm R."/>
            <person name="Martin F."/>
            <person name="Silar P."/>
            <person name="Natvig D."/>
            <person name="Lalanne C."/>
            <person name="Gautier V."/>
            <person name="Ament-Velasquez S.L."/>
            <person name="Kruys A."/>
            <person name="Hutchinson M.I."/>
            <person name="Powell A.J."/>
            <person name="Barry K."/>
            <person name="Miller A.N."/>
            <person name="Grigoriev I.V."/>
            <person name="Debuchy R."/>
            <person name="Gladieux P."/>
            <person name="Thoren M.H."/>
            <person name="Johannesson H."/>
        </authorList>
    </citation>
    <scope>NUCLEOTIDE SEQUENCE</scope>
    <source>
        <strain evidence="2">PSN4</strain>
    </source>
</reference>
<organism evidence="2 3">
    <name type="scientific">Echria macrotheca</name>
    <dbReference type="NCBI Taxonomy" id="438768"/>
    <lineage>
        <taxon>Eukaryota</taxon>
        <taxon>Fungi</taxon>
        <taxon>Dikarya</taxon>
        <taxon>Ascomycota</taxon>
        <taxon>Pezizomycotina</taxon>
        <taxon>Sordariomycetes</taxon>
        <taxon>Sordariomycetidae</taxon>
        <taxon>Sordariales</taxon>
        <taxon>Schizotheciaceae</taxon>
        <taxon>Echria</taxon>
    </lineage>
</organism>
<accession>A0AAJ0BJ75</accession>
<keyword evidence="3" id="KW-1185">Reference proteome</keyword>
<protein>
    <submittedName>
        <fullName evidence="2">Uncharacterized protein</fullName>
    </submittedName>
</protein>
<comment type="caution">
    <text evidence="2">The sequence shown here is derived from an EMBL/GenBank/DDBJ whole genome shotgun (WGS) entry which is preliminary data.</text>
</comment>
<keyword evidence="1" id="KW-1133">Transmembrane helix</keyword>
<name>A0AAJ0BJ75_9PEZI</name>